<evidence type="ECO:0000259" key="2">
    <source>
        <dbReference type="PROSITE" id="PS50172"/>
    </source>
</evidence>
<feature type="compositionally biased region" description="Basic residues" evidence="1">
    <location>
        <begin position="272"/>
        <end position="282"/>
    </location>
</feature>
<feature type="compositionally biased region" description="Polar residues" evidence="1">
    <location>
        <begin position="218"/>
        <end position="228"/>
    </location>
</feature>
<feature type="compositionally biased region" description="Polar residues" evidence="1">
    <location>
        <begin position="190"/>
        <end position="199"/>
    </location>
</feature>
<proteinExistence type="predicted"/>
<dbReference type="InterPro" id="IPR036420">
    <property type="entry name" value="BRCT_dom_sf"/>
</dbReference>
<name>A0A194SC57_RHOGW</name>
<dbReference type="SUPFAM" id="SSF52113">
    <property type="entry name" value="BRCT domain"/>
    <property type="match status" value="1"/>
</dbReference>
<dbReference type="PROSITE" id="PS50172">
    <property type="entry name" value="BRCT"/>
    <property type="match status" value="1"/>
</dbReference>
<dbReference type="Gene3D" id="3.40.50.10190">
    <property type="entry name" value="BRCT domain"/>
    <property type="match status" value="1"/>
</dbReference>
<dbReference type="RefSeq" id="XP_018274236.1">
    <property type="nucleotide sequence ID" value="XM_018413759.1"/>
</dbReference>
<evidence type="ECO:0000313" key="3">
    <source>
        <dbReference type="EMBL" id="KPV78187.1"/>
    </source>
</evidence>
<dbReference type="InterPro" id="IPR001357">
    <property type="entry name" value="BRCT_dom"/>
</dbReference>
<evidence type="ECO:0000256" key="1">
    <source>
        <dbReference type="SAM" id="MobiDB-lite"/>
    </source>
</evidence>
<dbReference type="AlphaFoldDB" id="A0A194SC57"/>
<gene>
    <name evidence="3" type="ORF">RHOBADRAFT_40731</name>
</gene>
<dbReference type="Proteomes" id="UP000053890">
    <property type="component" value="Unassembled WGS sequence"/>
</dbReference>
<dbReference type="EMBL" id="KQ474073">
    <property type="protein sequence ID" value="KPV78187.1"/>
    <property type="molecule type" value="Genomic_DNA"/>
</dbReference>
<organism evidence="3 4">
    <name type="scientific">Rhodotorula graminis (strain WP1)</name>
    <dbReference type="NCBI Taxonomy" id="578459"/>
    <lineage>
        <taxon>Eukaryota</taxon>
        <taxon>Fungi</taxon>
        <taxon>Dikarya</taxon>
        <taxon>Basidiomycota</taxon>
        <taxon>Pucciniomycotina</taxon>
        <taxon>Microbotryomycetes</taxon>
        <taxon>Sporidiobolales</taxon>
        <taxon>Sporidiobolaceae</taxon>
        <taxon>Rhodotorula</taxon>
    </lineage>
</organism>
<evidence type="ECO:0000313" key="4">
    <source>
        <dbReference type="Proteomes" id="UP000053890"/>
    </source>
</evidence>
<feature type="region of interest" description="Disordered" evidence="1">
    <location>
        <begin position="182"/>
        <end position="298"/>
    </location>
</feature>
<reference evidence="3 4" key="1">
    <citation type="journal article" date="2015" name="Front. Microbiol.">
        <title>Genome sequence of the plant growth promoting endophytic yeast Rhodotorula graminis WP1.</title>
        <authorList>
            <person name="Firrincieli A."/>
            <person name="Otillar R."/>
            <person name="Salamov A."/>
            <person name="Schmutz J."/>
            <person name="Khan Z."/>
            <person name="Redman R.S."/>
            <person name="Fleck N.D."/>
            <person name="Lindquist E."/>
            <person name="Grigoriev I.V."/>
            <person name="Doty S.L."/>
        </authorList>
    </citation>
    <scope>NUCLEOTIDE SEQUENCE [LARGE SCALE GENOMIC DNA]</scope>
    <source>
        <strain evidence="3 4">WP1</strain>
    </source>
</reference>
<feature type="region of interest" description="Disordered" evidence="1">
    <location>
        <begin position="330"/>
        <end position="356"/>
    </location>
</feature>
<keyword evidence="4" id="KW-1185">Reference proteome</keyword>
<dbReference type="GeneID" id="28974208"/>
<accession>A0A194SC57</accession>
<protein>
    <recommendedName>
        <fullName evidence="2">BRCT domain-containing protein</fullName>
    </recommendedName>
</protein>
<sequence length="356" mass="38914">MSSSSESDDSGMFADLTFFIHGQWAGRTYARVARLVKDNGGRVVKDVGDIDLSHAIVSGQLWSRQGTVSADLTIRAIIAANEDNRSEENENQNRVWLLPLEWLETSVEEGRKLSEVEHDFERTADVRAAERAKQIREETKALGGKSRFARGERKRYEREQAFKKEVALQAKMDKDGVTSGLDAFSGISPDPTSTSTNAVKPQPTAAVAFYKQDDFKPKSNSKASTSAGDNPDAALAAALRKKKAKAAAAAARDDSKPLKPTSGSKPTDTGNKKLKLKRKRSSAPKIPVIRDDSSDEDLPVVVVADKRRSSDSGPSVVEKKKREVIVVDTETDSDDVHQVPAKKKKTAPLREVSPEL</sequence>
<feature type="domain" description="BRCT" evidence="2">
    <location>
        <begin position="8"/>
        <end position="120"/>
    </location>
</feature>
<dbReference type="OrthoDB" id="2530404at2759"/>